<gene>
    <name evidence="2" type="ORF">FUA22_17020</name>
</gene>
<accession>A0A5C7GF20</accession>
<evidence type="ECO:0000256" key="1">
    <source>
        <dbReference type="SAM" id="SignalP"/>
    </source>
</evidence>
<keyword evidence="2" id="KW-0378">Hydrolase</keyword>
<dbReference type="AlphaFoldDB" id="A0A5C7GF20"/>
<dbReference type="SUPFAM" id="SSF49464">
    <property type="entry name" value="Carboxypeptidase regulatory domain-like"/>
    <property type="match status" value="1"/>
</dbReference>
<comment type="caution">
    <text evidence="2">The sequence shown here is derived from an EMBL/GenBank/DDBJ whole genome shotgun (WGS) entry which is preliminary data.</text>
</comment>
<dbReference type="EMBL" id="VRKQ01000018">
    <property type="protein sequence ID" value="TXG35443.1"/>
    <property type="molecule type" value="Genomic_DNA"/>
</dbReference>
<keyword evidence="3" id="KW-1185">Reference proteome</keyword>
<dbReference type="OrthoDB" id="848221at2"/>
<feature type="chain" id="PRO_5022948974" evidence="1">
    <location>
        <begin position="25"/>
        <end position="389"/>
    </location>
</feature>
<proteinExistence type="predicted"/>
<organism evidence="2 3">
    <name type="scientific">Seonamhaeicola maritimus</name>
    <dbReference type="NCBI Taxonomy" id="2591822"/>
    <lineage>
        <taxon>Bacteria</taxon>
        <taxon>Pseudomonadati</taxon>
        <taxon>Bacteroidota</taxon>
        <taxon>Flavobacteriia</taxon>
        <taxon>Flavobacteriales</taxon>
        <taxon>Flavobacteriaceae</taxon>
    </lineage>
</organism>
<keyword evidence="1" id="KW-0732">Signal</keyword>
<dbReference type="InterPro" id="IPR008969">
    <property type="entry name" value="CarboxyPept-like_regulatory"/>
</dbReference>
<dbReference type="Proteomes" id="UP000321080">
    <property type="component" value="Unassembled WGS sequence"/>
</dbReference>
<dbReference type="RefSeq" id="WP_147769786.1">
    <property type="nucleotide sequence ID" value="NZ_VRKQ01000018.1"/>
</dbReference>
<keyword evidence="2" id="KW-0645">Protease</keyword>
<feature type="signal peptide" evidence="1">
    <location>
        <begin position="1"/>
        <end position="24"/>
    </location>
</feature>
<evidence type="ECO:0000313" key="2">
    <source>
        <dbReference type="EMBL" id="TXG35443.1"/>
    </source>
</evidence>
<dbReference type="Pfam" id="PF13715">
    <property type="entry name" value="CarbopepD_reg_2"/>
    <property type="match status" value="1"/>
</dbReference>
<name>A0A5C7GF20_9FLAO</name>
<evidence type="ECO:0000313" key="3">
    <source>
        <dbReference type="Proteomes" id="UP000321080"/>
    </source>
</evidence>
<reference evidence="2 3" key="1">
    <citation type="submission" date="2019-08" db="EMBL/GenBank/DDBJ databases">
        <title>Seonamhaeicola sediminis sp. nov., isolated from marine sediment.</title>
        <authorList>
            <person name="Cao W.R."/>
        </authorList>
    </citation>
    <scope>NUCLEOTIDE SEQUENCE [LARGE SCALE GENOMIC DNA]</scope>
    <source>
        <strain evidence="2 3">1505</strain>
    </source>
</reference>
<keyword evidence="2" id="KW-0121">Carboxypeptidase</keyword>
<dbReference type="GO" id="GO:0004180">
    <property type="term" value="F:carboxypeptidase activity"/>
    <property type="evidence" value="ECO:0007669"/>
    <property type="project" value="UniProtKB-KW"/>
</dbReference>
<protein>
    <submittedName>
        <fullName evidence="2">Carboxypeptidase-like regulatory domain-containing protein</fullName>
    </submittedName>
</protein>
<sequence>MKKIIYTCIVVFTCCLIGALNLNAQQKIEINGIVLDEFNESVPYVAVGIVEKYIGTASTEDGTFSFLITAAEMQDSLSVSSLGYDPFKIKVADYLKLEKKEIVLKETVTELNEITLLSPKDYILNAVKALKDNTLSQPHKIELLYRRAAEEEGKAKFFVENYIKIRDRGAAYPMGIVEVEAARKSADYRYWKRKQWRHSIHDMFDVNPLRPNSSQHARNLKKLTYKKIGDSSYEGEDVVIIEARNPKIDWEKIKFYIGVDTYKVYRIERGGSLFVYKKHKTGKMVLSYFKNEWRFPKHQIPTELHGTIAETLRYKTEAFILEVETNKKKMRVVPYGVETDMGMLDLKYDANFWKNLSIPPDTKFYKRIKNELEGLFGVSLEKQYQIVNE</sequence>